<dbReference type="AlphaFoldDB" id="A0AAV8YZZ2"/>
<organism evidence="1 2">
    <name type="scientific">Aromia moschata</name>
    <dbReference type="NCBI Taxonomy" id="1265417"/>
    <lineage>
        <taxon>Eukaryota</taxon>
        <taxon>Metazoa</taxon>
        <taxon>Ecdysozoa</taxon>
        <taxon>Arthropoda</taxon>
        <taxon>Hexapoda</taxon>
        <taxon>Insecta</taxon>
        <taxon>Pterygota</taxon>
        <taxon>Neoptera</taxon>
        <taxon>Endopterygota</taxon>
        <taxon>Coleoptera</taxon>
        <taxon>Polyphaga</taxon>
        <taxon>Cucujiformia</taxon>
        <taxon>Chrysomeloidea</taxon>
        <taxon>Cerambycidae</taxon>
        <taxon>Cerambycinae</taxon>
        <taxon>Callichromatini</taxon>
        <taxon>Aromia</taxon>
    </lineage>
</organism>
<evidence type="ECO:0000313" key="2">
    <source>
        <dbReference type="Proteomes" id="UP001162162"/>
    </source>
</evidence>
<gene>
    <name evidence="1" type="ORF">NQ318_014014</name>
</gene>
<comment type="caution">
    <text evidence="1">The sequence shown here is derived from an EMBL/GenBank/DDBJ whole genome shotgun (WGS) entry which is preliminary data.</text>
</comment>
<sequence length="193" mass="22475">MSSPWAKIEKLEPVNLEDIMSEEVARDLQAKEEKHYMDIIGKNKEPVTAGSAAVVEDIPDEVLKAISGDELENDTLIAQMLQMQFDKEYDEELKRTELKFNGASKVSISYDKYRRAPLNYDFESDDEEEEIPDIRDRKNWDRFDVLKKEIASIPYCGYRRQNDGNMITKHDVVLNGRKKRLQTLIISSRISNW</sequence>
<reference evidence="1" key="1">
    <citation type="journal article" date="2023" name="Insect Mol. Biol.">
        <title>Genome sequencing provides insights into the evolution of gene families encoding plant cell wall-degrading enzymes in longhorned beetles.</title>
        <authorList>
            <person name="Shin N.R."/>
            <person name="Okamura Y."/>
            <person name="Kirsch R."/>
            <person name="Pauchet Y."/>
        </authorList>
    </citation>
    <scope>NUCLEOTIDE SEQUENCE</scope>
    <source>
        <strain evidence="1">AMC_N1</strain>
    </source>
</reference>
<dbReference type="Proteomes" id="UP001162162">
    <property type="component" value="Unassembled WGS sequence"/>
</dbReference>
<name>A0AAV8YZZ2_9CUCU</name>
<accession>A0AAV8YZZ2</accession>
<keyword evidence="2" id="KW-1185">Reference proteome</keyword>
<protein>
    <submittedName>
        <fullName evidence="1">Uncharacterized protein</fullName>
    </submittedName>
</protein>
<evidence type="ECO:0000313" key="1">
    <source>
        <dbReference type="EMBL" id="KAJ8956660.1"/>
    </source>
</evidence>
<dbReference type="EMBL" id="JAPWTK010000028">
    <property type="protein sequence ID" value="KAJ8956660.1"/>
    <property type="molecule type" value="Genomic_DNA"/>
</dbReference>
<proteinExistence type="predicted"/>